<sequence>MTFVGLTKSGHAYIPVDINSAEERLTSILEIAQPAAVIAVDPLPIEIDAVPVITPENWLKWYKTMSPII</sequence>
<name>A0A380P2J9_WEIVI</name>
<evidence type="ECO:0000313" key="1">
    <source>
        <dbReference type="EMBL" id="SUP59097.1"/>
    </source>
</evidence>
<dbReference type="Gene3D" id="3.40.50.980">
    <property type="match status" value="1"/>
</dbReference>
<dbReference type="EC" id="6.1.1.13" evidence="1"/>
<gene>
    <name evidence="1" type="primary">dltA_3</name>
    <name evidence="1" type="ORF">NCTC13645_01349</name>
</gene>
<protein>
    <submittedName>
        <fullName evidence="1">D-alanine--poly(Phosphoribitol) ligase subunit 1</fullName>
        <ecNumber evidence="1">6.1.1.13</ecNumber>
    </submittedName>
</protein>
<dbReference type="GO" id="GO:0016874">
    <property type="term" value="F:ligase activity"/>
    <property type="evidence" value="ECO:0007669"/>
    <property type="project" value="UniProtKB-KW"/>
</dbReference>
<dbReference type="Proteomes" id="UP000254621">
    <property type="component" value="Unassembled WGS sequence"/>
</dbReference>
<dbReference type="SUPFAM" id="SSF56801">
    <property type="entry name" value="Acetyl-CoA synthetase-like"/>
    <property type="match status" value="1"/>
</dbReference>
<evidence type="ECO:0000313" key="2">
    <source>
        <dbReference type="Proteomes" id="UP000254621"/>
    </source>
</evidence>
<accession>A0A380P2J9</accession>
<organism evidence="1 2">
    <name type="scientific">Weissella viridescens</name>
    <name type="common">Lactobacillus viridescens</name>
    <dbReference type="NCBI Taxonomy" id="1629"/>
    <lineage>
        <taxon>Bacteria</taxon>
        <taxon>Bacillati</taxon>
        <taxon>Bacillota</taxon>
        <taxon>Bacilli</taxon>
        <taxon>Lactobacillales</taxon>
        <taxon>Lactobacillaceae</taxon>
        <taxon>Weissella</taxon>
    </lineage>
</organism>
<dbReference type="EMBL" id="UHIV01000004">
    <property type="protein sequence ID" value="SUP59097.1"/>
    <property type="molecule type" value="Genomic_DNA"/>
</dbReference>
<dbReference type="AlphaFoldDB" id="A0A380P2J9"/>
<reference evidence="1 2" key="1">
    <citation type="submission" date="2018-06" db="EMBL/GenBank/DDBJ databases">
        <authorList>
            <consortium name="Pathogen Informatics"/>
            <person name="Doyle S."/>
        </authorList>
    </citation>
    <scope>NUCLEOTIDE SEQUENCE [LARGE SCALE GENOMIC DNA]</scope>
    <source>
        <strain evidence="1 2">NCTC13645</strain>
    </source>
</reference>
<keyword evidence="1" id="KW-0436">Ligase</keyword>
<proteinExistence type="predicted"/>